<evidence type="ECO:0000259" key="4">
    <source>
        <dbReference type="PROSITE" id="PS50932"/>
    </source>
</evidence>
<sequence>MTARPRIKDVAEYAGVSPKTVSNVINDFEHVSERTRAAVREAIEALGYRVNLAGRQLRRGRTGMITLAVPELDIAYFAELAQRVTAEADRRGLTVLLHPTGGVRERELAALRGFDAQFSDGVVLSPLALLPEDLAGRDRRLPVVLLGERPADGGTDHVGIDNVRAAREATEHLLARGRRRIAVLGGAVRGRQGTGRLRTDGHRAALAAAGLPFDPALVVPVAEYHWRDGARAAAGVLRAPRPPDALLCMNDQLALGALRAAHEAGRSVPGDLDVVGFDDIEAARFSVPTLTSVAPDKEAIARAAVALLLARVDRPEAAPARDEVTGHRLVVRESSGGPARPGAGSR</sequence>
<dbReference type="Proteomes" id="UP000630718">
    <property type="component" value="Unassembled WGS sequence"/>
</dbReference>
<dbReference type="CDD" id="cd01392">
    <property type="entry name" value="HTH_LacI"/>
    <property type="match status" value="1"/>
</dbReference>
<dbReference type="Pfam" id="PF13377">
    <property type="entry name" value="Peripla_BP_3"/>
    <property type="match status" value="1"/>
</dbReference>
<dbReference type="InterPro" id="IPR010982">
    <property type="entry name" value="Lambda_DNA-bd_dom_sf"/>
</dbReference>
<dbReference type="InterPro" id="IPR046335">
    <property type="entry name" value="LacI/GalR-like_sensor"/>
</dbReference>
<dbReference type="SUPFAM" id="SSF47413">
    <property type="entry name" value="lambda repressor-like DNA-binding domains"/>
    <property type="match status" value="1"/>
</dbReference>
<accession>A0A919AAL7</accession>
<name>A0A919AAL7_9ACTN</name>
<keyword evidence="6" id="KW-1185">Reference proteome</keyword>
<dbReference type="InterPro" id="IPR028082">
    <property type="entry name" value="Peripla_BP_I"/>
</dbReference>
<gene>
    <name evidence="5" type="ORF">GCM10018772_18660</name>
</gene>
<dbReference type="GO" id="GO:0003700">
    <property type="term" value="F:DNA-binding transcription factor activity"/>
    <property type="evidence" value="ECO:0007669"/>
    <property type="project" value="TreeGrafter"/>
</dbReference>
<dbReference type="Gene3D" id="3.40.50.2300">
    <property type="match status" value="2"/>
</dbReference>
<dbReference type="PANTHER" id="PTHR30146">
    <property type="entry name" value="LACI-RELATED TRANSCRIPTIONAL REPRESSOR"/>
    <property type="match status" value="1"/>
</dbReference>
<keyword evidence="2" id="KW-0238">DNA-binding</keyword>
<organism evidence="5 6">
    <name type="scientific">Streptomyces fumanus</name>
    <dbReference type="NCBI Taxonomy" id="67302"/>
    <lineage>
        <taxon>Bacteria</taxon>
        <taxon>Bacillati</taxon>
        <taxon>Actinomycetota</taxon>
        <taxon>Actinomycetes</taxon>
        <taxon>Kitasatosporales</taxon>
        <taxon>Streptomycetaceae</taxon>
        <taxon>Streptomyces</taxon>
    </lineage>
</organism>
<dbReference type="InterPro" id="IPR000843">
    <property type="entry name" value="HTH_LacI"/>
</dbReference>
<dbReference type="GO" id="GO:0000976">
    <property type="term" value="F:transcription cis-regulatory region binding"/>
    <property type="evidence" value="ECO:0007669"/>
    <property type="project" value="TreeGrafter"/>
</dbReference>
<dbReference type="PANTHER" id="PTHR30146:SF109">
    <property type="entry name" value="HTH-TYPE TRANSCRIPTIONAL REGULATOR GALS"/>
    <property type="match status" value="1"/>
</dbReference>
<evidence type="ECO:0000313" key="5">
    <source>
        <dbReference type="EMBL" id="GHE94834.1"/>
    </source>
</evidence>
<protein>
    <submittedName>
        <fullName evidence="5">LacI family transcriptional regulator</fullName>
    </submittedName>
</protein>
<dbReference type="AlphaFoldDB" id="A0A919AAL7"/>
<evidence type="ECO:0000313" key="6">
    <source>
        <dbReference type="Proteomes" id="UP000630718"/>
    </source>
</evidence>
<dbReference type="CDD" id="cd06267">
    <property type="entry name" value="PBP1_LacI_sugar_binding-like"/>
    <property type="match status" value="1"/>
</dbReference>
<dbReference type="PROSITE" id="PS00356">
    <property type="entry name" value="HTH_LACI_1"/>
    <property type="match status" value="1"/>
</dbReference>
<dbReference type="Gene3D" id="1.10.260.40">
    <property type="entry name" value="lambda repressor-like DNA-binding domains"/>
    <property type="match status" value="1"/>
</dbReference>
<comment type="caution">
    <text evidence="5">The sequence shown here is derived from an EMBL/GenBank/DDBJ whole genome shotgun (WGS) entry which is preliminary data.</text>
</comment>
<reference evidence="5" key="1">
    <citation type="journal article" date="2014" name="Int. J. Syst. Evol. Microbiol.">
        <title>Complete genome sequence of Corynebacterium casei LMG S-19264T (=DSM 44701T), isolated from a smear-ripened cheese.</title>
        <authorList>
            <consortium name="US DOE Joint Genome Institute (JGI-PGF)"/>
            <person name="Walter F."/>
            <person name="Albersmeier A."/>
            <person name="Kalinowski J."/>
            <person name="Ruckert C."/>
        </authorList>
    </citation>
    <scope>NUCLEOTIDE SEQUENCE</scope>
    <source>
        <strain evidence="5">JCM 4477</strain>
    </source>
</reference>
<proteinExistence type="predicted"/>
<keyword evidence="3" id="KW-0804">Transcription</keyword>
<evidence type="ECO:0000256" key="1">
    <source>
        <dbReference type="ARBA" id="ARBA00023015"/>
    </source>
</evidence>
<dbReference type="RefSeq" id="WP_190203662.1">
    <property type="nucleotide sequence ID" value="NZ_BNBI01000003.1"/>
</dbReference>
<dbReference type="SMART" id="SM00354">
    <property type="entry name" value="HTH_LACI"/>
    <property type="match status" value="1"/>
</dbReference>
<dbReference type="PROSITE" id="PS50932">
    <property type="entry name" value="HTH_LACI_2"/>
    <property type="match status" value="1"/>
</dbReference>
<dbReference type="SUPFAM" id="SSF53822">
    <property type="entry name" value="Periplasmic binding protein-like I"/>
    <property type="match status" value="1"/>
</dbReference>
<reference evidence="5" key="2">
    <citation type="submission" date="2020-09" db="EMBL/GenBank/DDBJ databases">
        <authorList>
            <person name="Sun Q."/>
            <person name="Ohkuma M."/>
        </authorList>
    </citation>
    <scope>NUCLEOTIDE SEQUENCE</scope>
    <source>
        <strain evidence="5">JCM 4477</strain>
    </source>
</reference>
<keyword evidence="1" id="KW-0805">Transcription regulation</keyword>
<feature type="domain" description="HTH lacI-type" evidence="4">
    <location>
        <begin position="5"/>
        <end position="59"/>
    </location>
</feature>
<dbReference type="EMBL" id="BNBI01000003">
    <property type="protein sequence ID" value="GHE94834.1"/>
    <property type="molecule type" value="Genomic_DNA"/>
</dbReference>
<dbReference type="Pfam" id="PF00356">
    <property type="entry name" value="LacI"/>
    <property type="match status" value="1"/>
</dbReference>
<evidence type="ECO:0000256" key="3">
    <source>
        <dbReference type="ARBA" id="ARBA00023163"/>
    </source>
</evidence>
<evidence type="ECO:0000256" key="2">
    <source>
        <dbReference type="ARBA" id="ARBA00023125"/>
    </source>
</evidence>